<evidence type="ECO:0000313" key="3">
    <source>
        <dbReference type="Proteomes" id="UP000712600"/>
    </source>
</evidence>
<dbReference type="AlphaFoldDB" id="A0A8S9PQ17"/>
<evidence type="ECO:0000256" key="1">
    <source>
        <dbReference type="SAM" id="MobiDB-lite"/>
    </source>
</evidence>
<comment type="caution">
    <text evidence="2">The sequence shown here is derived from an EMBL/GenBank/DDBJ whole genome shotgun (WGS) entry which is preliminary data.</text>
</comment>
<dbReference type="Proteomes" id="UP000712600">
    <property type="component" value="Unassembled WGS sequence"/>
</dbReference>
<protein>
    <submittedName>
        <fullName evidence="2">Uncharacterized protein</fullName>
    </submittedName>
</protein>
<organism evidence="2 3">
    <name type="scientific">Brassica cretica</name>
    <name type="common">Mustard</name>
    <dbReference type="NCBI Taxonomy" id="69181"/>
    <lineage>
        <taxon>Eukaryota</taxon>
        <taxon>Viridiplantae</taxon>
        <taxon>Streptophyta</taxon>
        <taxon>Embryophyta</taxon>
        <taxon>Tracheophyta</taxon>
        <taxon>Spermatophyta</taxon>
        <taxon>Magnoliopsida</taxon>
        <taxon>eudicotyledons</taxon>
        <taxon>Gunneridae</taxon>
        <taxon>Pentapetalae</taxon>
        <taxon>rosids</taxon>
        <taxon>malvids</taxon>
        <taxon>Brassicales</taxon>
        <taxon>Brassicaceae</taxon>
        <taxon>Brassiceae</taxon>
        <taxon>Brassica</taxon>
    </lineage>
</organism>
<reference evidence="2" key="1">
    <citation type="submission" date="2019-12" db="EMBL/GenBank/DDBJ databases">
        <title>Genome sequencing and annotation of Brassica cretica.</title>
        <authorList>
            <person name="Studholme D.J."/>
            <person name="Sarris P."/>
        </authorList>
    </citation>
    <scope>NUCLEOTIDE SEQUENCE</scope>
    <source>
        <strain evidence="2">PFS-109/04</strain>
        <tissue evidence="2">Leaf</tissue>
    </source>
</reference>
<name>A0A8S9PQ17_BRACR</name>
<dbReference type="EMBL" id="QGKX02001347">
    <property type="protein sequence ID" value="KAF3524075.1"/>
    <property type="molecule type" value="Genomic_DNA"/>
</dbReference>
<feature type="region of interest" description="Disordered" evidence="1">
    <location>
        <begin position="30"/>
        <end position="55"/>
    </location>
</feature>
<sequence>MEKELTRLKEMEKDCEGLVALAATFDWSPSGIDLPQVSEDSADQDEGSYADRADS</sequence>
<proteinExistence type="predicted"/>
<evidence type="ECO:0000313" key="2">
    <source>
        <dbReference type="EMBL" id="KAF3524075.1"/>
    </source>
</evidence>
<gene>
    <name evidence="2" type="ORF">F2Q69_00050295</name>
</gene>
<accession>A0A8S9PQ17</accession>